<evidence type="ECO:0000256" key="7">
    <source>
        <dbReference type="ARBA" id="ARBA00022737"/>
    </source>
</evidence>
<evidence type="ECO:0000256" key="9">
    <source>
        <dbReference type="ARBA" id="ARBA00023136"/>
    </source>
</evidence>
<dbReference type="AlphaFoldDB" id="K3WEY0"/>
<evidence type="ECO:0000256" key="10">
    <source>
        <dbReference type="SAM" id="Phobius"/>
    </source>
</evidence>
<organism evidence="11 12">
    <name type="scientific">Globisporangium ultimum (strain ATCC 200006 / CBS 805.95 / DAOM BR144)</name>
    <name type="common">Pythium ultimum</name>
    <dbReference type="NCBI Taxonomy" id="431595"/>
    <lineage>
        <taxon>Eukaryota</taxon>
        <taxon>Sar</taxon>
        <taxon>Stramenopiles</taxon>
        <taxon>Oomycota</taxon>
        <taxon>Peronosporomycetes</taxon>
        <taxon>Pythiales</taxon>
        <taxon>Pythiaceae</taxon>
        <taxon>Globisporangium</taxon>
    </lineage>
</organism>
<evidence type="ECO:0000256" key="2">
    <source>
        <dbReference type="ARBA" id="ARBA00007809"/>
    </source>
</evidence>
<dbReference type="VEuPathDB" id="FungiDB:PYU1_G003511"/>
<evidence type="ECO:0000256" key="5">
    <source>
        <dbReference type="ARBA" id="ARBA00022597"/>
    </source>
</evidence>
<dbReference type="PANTHER" id="PTHR10791:SF30">
    <property type="entry name" value="SUGAR TRANSPORTER SWEET1"/>
    <property type="match status" value="1"/>
</dbReference>
<dbReference type="EMBL" id="GL376638">
    <property type="status" value="NOT_ANNOTATED_CDS"/>
    <property type="molecule type" value="Genomic_DNA"/>
</dbReference>
<keyword evidence="5" id="KW-0762">Sugar transport</keyword>
<evidence type="ECO:0000256" key="1">
    <source>
        <dbReference type="ARBA" id="ARBA00004651"/>
    </source>
</evidence>
<evidence type="ECO:0000256" key="6">
    <source>
        <dbReference type="ARBA" id="ARBA00022692"/>
    </source>
</evidence>
<keyword evidence="7" id="KW-0677">Repeat</keyword>
<reference evidence="12" key="1">
    <citation type="journal article" date="2010" name="Genome Biol.">
        <title>Genome sequence of the necrotrophic plant pathogen Pythium ultimum reveals original pathogenicity mechanisms and effector repertoire.</title>
        <authorList>
            <person name="Levesque C.A."/>
            <person name="Brouwer H."/>
            <person name="Cano L."/>
            <person name="Hamilton J.P."/>
            <person name="Holt C."/>
            <person name="Huitema E."/>
            <person name="Raffaele S."/>
            <person name="Robideau G.P."/>
            <person name="Thines M."/>
            <person name="Win J."/>
            <person name="Zerillo M.M."/>
            <person name="Beakes G.W."/>
            <person name="Boore J.L."/>
            <person name="Busam D."/>
            <person name="Dumas B."/>
            <person name="Ferriera S."/>
            <person name="Fuerstenberg S.I."/>
            <person name="Gachon C.M."/>
            <person name="Gaulin E."/>
            <person name="Govers F."/>
            <person name="Grenville-Briggs L."/>
            <person name="Horner N."/>
            <person name="Hostetler J."/>
            <person name="Jiang R.H."/>
            <person name="Johnson J."/>
            <person name="Krajaejun T."/>
            <person name="Lin H."/>
            <person name="Meijer H.J."/>
            <person name="Moore B."/>
            <person name="Morris P."/>
            <person name="Phuntmart V."/>
            <person name="Puiu D."/>
            <person name="Shetty J."/>
            <person name="Stajich J.E."/>
            <person name="Tripathy S."/>
            <person name="Wawra S."/>
            <person name="van West P."/>
            <person name="Whitty B.R."/>
            <person name="Coutinho P.M."/>
            <person name="Henrissat B."/>
            <person name="Martin F."/>
            <person name="Thomas P.D."/>
            <person name="Tyler B.M."/>
            <person name="De Vries R.P."/>
            <person name="Kamoun S."/>
            <person name="Yandell M."/>
            <person name="Tisserat N."/>
            <person name="Buell C.R."/>
        </authorList>
    </citation>
    <scope>NUCLEOTIDE SEQUENCE</scope>
    <source>
        <strain evidence="12">DAOM:BR144</strain>
    </source>
</reference>
<evidence type="ECO:0000313" key="11">
    <source>
        <dbReference type="EnsemblProtists" id="PYU1_T003521"/>
    </source>
</evidence>
<dbReference type="Proteomes" id="UP000019132">
    <property type="component" value="Unassembled WGS sequence"/>
</dbReference>
<reference evidence="12" key="2">
    <citation type="submission" date="2010-04" db="EMBL/GenBank/DDBJ databases">
        <authorList>
            <person name="Buell R."/>
            <person name="Hamilton J."/>
            <person name="Hostetler J."/>
        </authorList>
    </citation>
    <scope>NUCLEOTIDE SEQUENCE [LARGE SCALE GENOMIC DNA]</scope>
    <source>
        <strain evidence="12">DAOM:BR144</strain>
    </source>
</reference>
<name>K3WEY0_GLOUD</name>
<evidence type="ECO:0000256" key="8">
    <source>
        <dbReference type="ARBA" id="ARBA00022989"/>
    </source>
</evidence>
<reference evidence="11" key="3">
    <citation type="submission" date="2015-02" db="UniProtKB">
        <authorList>
            <consortium name="EnsemblProtists"/>
        </authorList>
    </citation>
    <scope>IDENTIFICATION</scope>
    <source>
        <strain evidence="11">DAOM BR144</strain>
    </source>
</reference>
<protein>
    <submittedName>
        <fullName evidence="11">Uncharacterized protein</fullName>
    </submittedName>
</protein>
<evidence type="ECO:0000256" key="4">
    <source>
        <dbReference type="ARBA" id="ARBA00022475"/>
    </source>
</evidence>
<sequence length="158" mass="16960">MTNFALTVLRVMASASSVAQMMYGYLSGSIFPLCATYLFGDVVSVMYIIVFYRYTSERKYTFQVVASVVFVLLLVTVYVALGKLGVTDQSTNQVSSIIGFIGIGVSIILYASPLETIKRVITTKSASSIPILLCVVGTISNALWTADGLIIGDITIGT</sequence>
<keyword evidence="8 10" id="KW-1133">Transmembrane helix</keyword>
<comment type="subcellular location">
    <subcellularLocation>
        <location evidence="1">Cell membrane</location>
        <topology evidence="1">Multi-pass membrane protein</topology>
    </subcellularLocation>
</comment>
<accession>K3WEY0</accession>
<dbReference type="InterPro" id="IPR047664">
    <property type="entry name" value="SWEET"/>
</dbReference>
<keyword evidence="3" id="KW-0813">Transport</keyword>
<dbReference type="HOGENOM" id="CLU_048643_2_2_1"/>
<keyword evidence="12" id="KW-1185">Reference proteome</keyword>
<proteinExistence type="inferred from homology"/>
<dbReference type="EnsemblProtists" id="PYU1_T003521">
    <property type="protein sequence ID" value="PYU1_T003521"/>
    <property type="gene ID" value="PYU1_G003511"/>
</dbReference>
<dbReference type="GO" id="GO:0005886">
    <property type="term" value="C:plasma membrane"/>
    <property type="evidence" value="ECO:0007669"/>
    <property type="project" value="UniProtKB-SubCell"/>
</dbReference>
<feature type="transmembrane region" description="Helical" evidence="10">
    <location>
        <begin position="93"/>
        <end position="111"/>
    </location>
</feature>
<dbReference type="PANTHER" id="PTHR10791">
    <property type="entry name" value="RAG1-ACTIVATING PROTEIN 1"/>
    <property type="match status" value="1"/>
</dbReference>
<dbReference type="Gene3D" id="1.20.1280.290">
    <property type="match status" value="1"/>
</dbReference>
<dbReference type="GO" id="GO:0051119">
    <property type="term" value="F:sugar transmembrane transporter activity"/>
    <property type="evidence" value="ECO:0007669"/>
    <property type="project" value="InterPro"/>
</dbReference>
<keyword evidence="6 10" id="KW-0812">Transmembrane</keyword>
<comment type="similarity">
    <text evidence="2">Belongs to the SWEET sugar transporter family.</text>
</comment>
<feature type="transmembrane region" description="Helical" evidence="10">
    <location>
        <begin position="64"/>
        <end position="81"/>
    </location>
</feature>
<dbReference type="InterPro" id="IPR004316">
    <property type="entry name" value="SWEET_rpt"/>
</dbReference>
<dbReference type="OMA" id="QMMYGYL"/>
<evidence type="ECO:0000313" key="12">
    <source>
        <dbReference type="Proteomes" id="UP000019132"/>
    </source>
</evidence>
<feature type="transmembrane region" description="Helical" evidence="10">
    <location>
        <begin position="29"/>
        <end position="52"/>
    </location>
</feature>
<evidence type="ECO:0000256" key="3">
    <source>
        <dbReference type="ARBA" id="ARBA00022448"/>
    </source>
</evidence>
<keyword evidence="4" id="KW-1003">Cell membrane</keyword>
<dbReference type="InParanoid" id="K3WEY0"/>
<keyword evidence="9 10" id="KW-0472">Membrane</keyword>
<dbReference type="Pfam" id="PF03083">
    <property type="entry name" value="MtN3_slv"/>
    <property type="match status" value="1"/>
</dbReference>
<dbReference type="eggNOG" id="KOG1623">
    <property type="taxonomic scope" value="Eukaryota"/>
</dbReference>